<accession>A0ABD2VV61</accession>
<feature type="compositionally biased region" description="Basic and acidic residues" evidence="1">
    <location>
        <begin position="24"/>
        <end position="38"/>
    </location>
</feature>
<keyword evidence="2" id="KW-0812">Transmembrane</keyword>
<feature type="region of interest" description="Disordered" evidence="1">
    <location>
        <begin position="235"/>
        <end position="259"/>
    </location>
</feature>
<dbReference type="EMBL" id="JBJJXI010000172">
    <property type="protein sequence ID" value="KAL3384489.1"/>
    <property type="molecule type" value="Genomic_DNA"/>
</dbReference>
<evidence type="ECO:0000313" key="4">
    <source>
        <dbReference type="EMBL" id="KAL3384489.1"/>
    </source>
</evidence>
<keyword evidence="2" id="KW-1133">Transmembrane helix</keyword>
<evidence type="ECO:0000256" key="3">
    <source>
        <dbReference type="SAM" id="SignalP"/>
    </source>
</evidence>
<feature type="chain" id="PRO_5044883923" evidence="3">
    <location>
        <begin position="19"/>
        <end position="375"/>
    </location>
</feature>
<feature type="region of interest" description="Disordered" evidence="1">
    <location>
        <begin position="24"/>
        <end position="69"/>
    </location>
</feature>
<feature type="region of interest" description="Disordered" evidence="1">
    <location>
        <begin position="355"/>
        <end position="375"/>
    </location>
</feature>
<name>A0ABD2VV61_9HYME</name>
<feature type="signal peptide" evidence="3">
    <location>
        <begin position="1"/>
        <end position="18"/>
    </location>
</feature>
<evidence type="ECO:0000313" key="5">
    <source>
        <dbReference type="Proteomes" id="UP001627154"/>
    </source>
</evidence>
<organism evidence="4 5">
    <name type="scientific">Trichogramma kaykai</name>
    <dbReference type="NCBI Taxonomy" id="54128"/>
    <lineage>
        <taxon>Eukaryota</taxon>
        <taxon>Metazoa</taxon>
        <taxon>Ecdysozoa</taxon>
        <taxon>Arthropoda</taxon>
        <taxon>Hexapoda</taxon>
        <taxon>Insecta</taxon>
        <taxon>Pterygota</taxon>
        <taxon>Neoptera</taxon>
        <taxon>Endopterygota</taxon>
        <taxon>Hymenoptera</taxon>
        <taxon>Apocrita</taxon>
        <taxon>Proctotrupomorpha</taxon>
        <taxon>Chalcidoidea</taxon>
        <taxon>Trichogrammatidae</taxon>
        <taxon>Trichogramma</taxon>
    </lineage>
</organism>
<comment type="caution">
    <text evidence="4">The sequence shown here is derived from an EMBL/GenBank/DDBJ whole genome shotgun (WGS) entry which is preliminary data.</text>
</comment>
<reference evidence="4 5" key="1">
    <citation type="journal article" date="2024" name="bioRxiv">
        <title>A reference genome for Trichogramma kaykai: A tiny desert-dwelling parasitoid wasp with competing sex-ratio distorters.</title>
        <authorList>
            <person name="Culotta J."/>
            <person name="Lindsey A.R."/>
        </authorList>
    </citation>
    <scope>NUCLEOTIDE SEQUENCE [LARGE SCALE GENOMIC DNA]</scope>
    <source>
        <strain evidence="4 5">KSX58</strain>
    </source>
</reference>
<evidence type="ECO:0000256" key="2">
    <source>
        <dbReference type="SAM" id="Phobius"/>
    </source>
</evidence>
<feature type="compositionally biased region" description="Basic and acidic residues" evidence="1">
    <location>
        <begin position="60"/>
        <end position="69"/>
    </location>
</feature>
<sequence>MFFTHSLYLLTLLLTRDSFHELQKAKARDREREREREKGRKKRAHTYERAARRSVYSSESPRDKSRKGGIEDRGQYNVALPGIRALGLLLLLLLLLLLAVVAAAATNCSGRCARAGDLCDATAIYPPYKVACASELTQISAHIYIIRQEDTSAQHGSSCIAPISYFINYIMMHLYILHKLIVLARWSAAQNSNDFDAAKWKRKSICIRVFAPEFIFQLCRAILDTVGIPTWYTRKKRKKDTQSRRQSQGGENNEGKAHQRKINRGAFRTSFCHTLRACAHEGEDYTHREHAEPVTKHSNASCFLFFHIRARCALYTRGNYPLTSRVYDEPAYKDRSWHICPNTSLRVDLDEDRVGTHPSCLQIPNPPRRDHLYTR</sequence>
<dbReference type="AlphaFoldDB" id="A0ABD2VV61"/>
<keyword evidence="5" id="KW-1185">Reference proteome</keyword>
<protein>
    <submittedName>
        <fullName evidence="4">Uncharacterized protein</fullName>
    </submittedName>
</protein>
<proteinExistence type="predicted"/>
<evidence type="ECO:0000256" key="1">
    <source>
        <dbReference type="SAM" id="MobiDB-lite"/>
    </source>
</evidence>
<feature type="transmembrane region" description="Helical" evidence="2">
    <location>
        <begin position="85"/>
        <end position="105"/>
    </location>
</feature>
<keyword evidence="2" id="KW-0472">Membrane</keyword>
<dbReference type="Proteomes" id="UP001627154">
    <property type="component" value="Unassembled WGS sequence"/>
</dbReference>
<gene>
    <name evidence="4" type="ORF">TKK_019798</name>
</gene>
<keyword evidence="3" id="KW-0732">Signal</keyword>